<keyword evidence="2" id="KW-0472">Membrane</keyword>
<evidence type="ECO:0000259" key="3">
    <source>
        <dbReference type="PROSITE" id="PS50132"/>
    </source>
</evidence>
<keyword evidence="2" id="KW-1133">Transmembrane helix</keyword>
<dbReference type="SMART" id="SM00315">
    <property type="entry name" value="RGS"/>
    <property type="match status" value="1"/>
</dbReference>
<dbReference type="SUPFAM" id="SSF48097">
    <property type="entry name" value="Regulator of G-protein signaling, RGS"/>
    <property type="match status" value="1"/>
</dbReference>
<dbReference type="Proteomes" id="UP000039324">
    <property type="component" value="Unassembled WGS sequence"/>
</dbReference>
<feature type="transmembrane region" description="Helical" evidence="2">
    <location>
        <begin position="93"/>
        <end position="118"/>
    </location>
</feature>
<proteinExistence type="predicted"/>
<evidence type="ECO:0000313" key="7">
    <source>
        <dbReference type="Proteomes" id="UP000290189"/>
    </source>
</evidence>
<dbReference type="STRING" id="37360.A0A0G4J6P0"/>
<feature type="compositionally biased region" description="Polar residues" evidence="1">
    <location>
        <begin position="410"/>
        <end position="422"/>
    </location>
</feature>
<evidence type="ECO:0000313" key="6">
    <source>
        <dbReference type="Proteomes" id="UP000039324"/>
    </source>
</evidence>
<dbReference type="Pfam" id="PF00615">
    <property type="entry name" value="RGS"/>
    <property type="match status" value="1"/>
</dbReference>
<reference evidence="5 7" key="2">
    <citation type="submission" date="2018-03" db="EMBL/GenBank/DDBJ databases">
        <authorList>
            <person name="Fogelqvist J."/>
        </authorList>
    </citation>
    <scope>NUCLEOTIDE SEQUENCE [LARGE SCALE GENOMIC DNA]</scope>
</reference>
<evidence type="ECO:0000313" key="5">
    <source>
        <dbReference type="EMBL" id="SPQ95412.1"/>
    </source>
</evidence>
<dbReference type="InterPro" id="IPR036305">
    <property type="entry name" value="RGS_sf"/>
</dbReference>
<name>A0A0G4J6P0_PLABS</name>
<dbReference type="InterPro" id="IPR044926">
    <property type="entry name" value="RGS_subdomain_2"/>
</dbReference>
<dbReference type="AlphaFoldDB" id="A0A0G4J6P0"/>
<dbReference type="OrthoDB" id="196547at2759"/>
<dbReference type="Gene3D" id="1.10.167.10">
    <property type="entry name" value="Regulator of G-protein Signalling 4, domain 2"/>
    <property type="match status" value="1"/>
</dbReference>
<keyword evidence="6" id="KW-1185">Reference proteome</keyword>
<dbReference type="EMBL" id="OVEO01000004">
    <property type="protein sequence ID" value="SPQ95412.1"/>
    <property type="molecule type" value="Genomic_DNA"/>
</dbReference>
<evidence type="ECO:0000256" key="2">
    <source>
        <dbReference type="SAM" id="Phobius"/>
    </source>
</evidence>
<dbReference type="PANTHER" id="PTHR10845">
    <property type="entry name" value="REGULATOR OF G PROTEIN SIGNALING"/>
    <property type="match status" value="1"/>
</dbReference>
<feature type="region of interest" description="Disordered" evidence="1">
    <location>
        <begin position="403"/>
        <end position="422"/>
    </location>
</feature>
<geneLocation type="mitochondrion" evidence="5"/>
<protein>
    <recommendedName>
        <fullName evidence="3">RGS domain-containing protein</fullName>
    </recommendedName>
</protein>
<feature type="transmembrane region" description="Helical" evidence="2">
    <location>
        <begin position="196"/>
        <end position="215"/>
    </location>
</feature>
<feature type="transmembrane region" description="Helical" evidence="2">
    <location>
        <begin position="6"/>
        <end position="25"/>
    </location>
</feature>
<organism evidence="4 6">
    <name type="scientific">Plasmodiophora brassicae</name>
    <name type="common">Clubroot disease agent</name>
    <dbReference type="NCBI Taxonomy" id="37360"/>
    <lineage>
        <taxon>Eukaryota</taxon>
        <taxon>Sar</taxon>
        <taxon>Rhizaria</taxon>
        <taxon>Endomyxa</taxon>
        <taxon>Phytomyxea</taxon>
        <taxon>Plasmodiophorida</taxon>
        <taxon>Plasmodiophoridae</taxon>
        <taxon>Plasmodiophora</taxon>
    </lineage>
</organism>
<dbReference type="Proteomes" id="UP000290189">
    <property type="component" value="Unassembled WGS sequence"/>
</dbReference>
<evidence type="ECO:0000256" key="1">
    <source>
        <dbReference type="SAM" id="MobiDB-lite"/>
    </source>
</evidence>
<keyword evidence="5" id="KW-0496">Mitochondrion</keyword>
<feature type="transmembrane region" description="Helical" evidence="2">
    <location>
        <begin position="155"/>
        <end position="176"/>
    </location>
</feature>
<reference evidence="4 6" key="1">
    <citation type="submission" date="2015-02" db="EMBL/GenBank/DDBJ databases">
        <authorList>
            <person name="Chooi Y.-H."/>
        </authorList>
    </citation>
    <scope>NUCLEOTIDE SEQUENCE [LARGE SCALE GENOMIC DNA]</scope>
    <source>
        <strain evidence="4">E3</strain>
    </source>
</reference>
<dbReference type="PANTHER" id="PTHR10845:SF192">
    <property type="entry name" value="DOUBLE HIT, ISOFORM B"/>
    <property type="match status" value="1"/>
</dbReference>
<gene>
    <name evidence="4" type="ORF">PBRA_002927</name>
    <name evidence="5" type="ORF">PLBR_LOCUS2627</name>
</gene>
<dbReference type="PROSITE" id="PS50132">
    <property type="entry name" value="RGS"/>
    <property type="match status" value="1"/>
</dbReference>
<accession>A0A0G4J6P0</accession>
<dbReference type="EMBL" id="CDSF01000144">
    <property type="protein sequence ID" value="CEP03167.1"/>
    <property type="molecule type" value="Genomic_DNA"/>
</dbReference>
<sequence length="499" mass="54566">MEVGVAVGLVVAGVAQALFPLLVWIGSLRDSSPRAPGTQTRTATGRHSDALVTTTVRSTIARTLVVAGDRQPDRRHVLEALCLPCVSFVKHHLAISVLLGMMVVCALTGVAAAVLLLLDWPAPAAHLFSIMDMAQCLATLFYISSMVVEFHLKVARIPAAFVAVAILALVVVWRQVTLIVGLFTPTVSVSGDRVDLVLDVVVYAFAFTFKTWTLVSLQRITSGSDDTRLMLTWAVRRHYTELVPFALLVAKRPVFVALPPSATTSLCQVVYASALQVASYVHNSSTKAAANALSPGGRQTERREQQLRAVLRNPDAFRLFAAFCEANFCEENAAFWNEVAAYKDAMFDAMVDRTTPLDPATKATFLASVDDIFGKFLTPQSPQQVNLSTEAVRIVTAARQRLGQAPGPLSPSTAAGDQTTSLSSMKVYEKRRRARPDHTKQVQEVVHPDVWKQMAPMFSIFDNCLHEVFRLMSLDTFERFVKTKEYKSVAASIARTSIA</sequence>
<dbReference type="InterPro" id="IPR016137">
    <property type="entry name" value="RGS"/>
</dbReference>
<keyword evidence="2" id="KW-0812">Transmembrane</keyword>
<feature type="transmembrane region" description="Helical" evidence="2">
    <location>
        <begin position="124"/>
        <end position="143"/>
    </location>
</feature>
<evidence type="ECO:0000313" key="4">
    <source>
        <dbReference type="EMBL" id="CEP03167.1"/>
    </source>
</evidence>
<feature type="domain" description="RGS" evidence="3">
    <location>
        <begin position="306"/>
        <end position="490"/>
    </location>
</feature>